<protein>
    <recommendedName>
        <fullName evidence="4">C-type lectin domain-containing protein</fullName>
    </recommendedName>
</protein>
<evidence type="ECO:0000313" key="3">
    <source>
        <dbReference type="Proteomes" id="UP000828390"/>
    </source>
</evidence>
<evidence type="ECO:0008006" key="4">
    <source>
        <dbReference type="Google" id="ProtNLM"/>
    </source>
</evidence>
<feature type="chain" id="PRO_5038735786" description="C-type lectin domain-containing protein" evidence="1">
    <location>
        <begin position="20"/>
        <end position="118"/>
    </location>
</feature>
<reference evidence="2" key="1">
    <citation type="journal article" date="2019" name="bioRxiv">
        <title>The Genome of the Zebra Mussel, Dreissena polymorpha: A Resource for Invasive Species Research.</title>
        <authorList>
            <person name="McCartney M.A."/>
            <person name="Auch B."/>
            <person name="Kono T."/>
            <person name="Mallez S."/>
            <person name="Zhang Y."/>
            <person name="Obille A."/>
            <person name="Becker A."/>
            <person name="Abrahante J.E."/>
            <person name="Garbe J."/>
            <person name="Badalamenti J.P."/>
            <person name="Herman A."/>
            <person name="Mangelson H."/>
            <person name="Liachko I."/>
            <person name="Sullivan S."/>
            <person name="Sone E.D."/>
            <person name="Koren S."/>
            <person name="Silverstein K.A.T."/>
            <person name="Beckman K.B."/>
            <person name="Gohl D.M."/>
        </authorList>
    </citation>
    <scope>NUCLEOTIDE SEQUENCE</scope>
    <source>
        <strain evidence="2">Duluth1</strain>
        <tissue evidence="2">Whole animal</tissue>
    </source>
</reference>
<dbReference type="CDD" id="cd00037">
    <property type="entry name" value="CLECT"/>
    <property type="match status" value="1"/>
</dbReference>
<dbReference type="InterPro" id="IPR016187">
    <property type="entry name" value="CTDL_fold"/>
</dbReference>
<reference evidence="2" key="2">
    <citation type="submission" date="2020-11" db="EMBL/GenBank/DDBJ databases">
        <authorList>
            <person name="McCartney M.A."/>
            <person name="Auch B."/>
            <person name="Kono T."/>
            <person name="Mallez S."/>
            <person name="Becker A."/>
            <person name="Gohl D.M."/>
            <person name="Silverstein K.A.T."/>
            <person name="Koren S."/>
            <person name="Bechman K.B."/>
            <person name="Herman A."/>
            <person name="Abrahante J.E."/>
            <person name="Garbe J."/>
        </authorList>
    </citation>
    <scope>NUCLEOTIDE SEQUENCE</scope>
    <source>
        <strain evidence="2">Duluth1</strain>
        <tissue evidence="2">Whole animal</tissue>
    </source>
</reference>
<evidence type="ECO:0000313" key="2">
    <source>
        <dbReference type="EMBL" id="KAH3806759.1"/>
    </source>
</evidence>
<accession>A0A9D4G094</accession>
<dbReference type="Proteomes" id="UP000828390">
    <property type="component" value="Unassembled WGS sequence"/>
</dbReference>
<dbReference type="SUPFAM" id="SSF56436">
    <property type="entry name" value="C-type lectin-like"/>
    <property type="match status" value="1"/>
</dbReference>
<name>A0A9D4G094_DREPO</name>
<gene>
    <name evidence="2" type="ORF">DPMN_135085</name>
</gene>
<dbReference type="InterPro" id="IPR016186">
    <property type="entry name" value="C-type_lectin-like/link_sf"/>
</dbReference>
<dbReference type="Gene3D" id="3.10.100.10">
    <property type="entry name" value="Mannose-Binding Protein A, subunit A"/>
    <property type="match status" value="1"/>
</dbReference>
<dbReference type="EMBL" id="JAIWYP010000006">
    <property type="protein sequence ID" value="KAH3806759.1"/>
    <property type="molecule type" value="Genomic_DNA"/>
</dbReference>
<dbReference type="AlphaFoldDB" id="A0A9D4G094"/>
<proteinExistence type="predicted"/>
<comment type="caution">
    <text evidence="2">The sequence shown here is derived from an EMBL/GenBank/DDBJ whole genome shotgun (WGS) entry which is preliminary data.</text>
</comment>
<keyword evidence="3" id="KW-1185">Reference proteome</keyword>
<feature type="signal peptide" evidence="1">
    <location>
        <begin position="1"/>
        <end position="19"/>
    </location>
</feature>
<keyword evidence="1" id="KW-0732">Signal</keyword>
<evidence type="ECO:0000256" key="1">
    <source>
        <dbReference type="SAM" id="SignalP"/>
    </source>
</evidence>
<sequence>MSKQHGLVILFSLLAATEGTDCPDGWLAFDCSCYLFPKTPARFWEAVHYCQIHGGNLIHVDSDMENYFIKNCLRGVRRPNEGTLMKEYKASHAREVVVKAFKITKIVELKGASFPWTP</sequence>
<organism evidence="2 3">
    <name type="scientific">Dreissena polymorpha</name>
    <name type="common">Zebra mussel</name>
    <name type="synonym">Mytilus polymorpha</name>
    <dbReference type="NCBI Taxonomy" id="45954"/>
    <lineage>
        <taxon>Eukaryota</taxon>
        <taxon>Metazoa</taxon>
        <taxon>Spiralia</taxon>
        <taxon>Lophotrochozoa</taxon>
        <taxon>Mollusca</taxon>
        <taxon>Bivalvia</taxon>
        <taxon>Autobranchia</taxon>
        <taxon>Heteroconchia</taxon>
        <taxon>Euheterodonta</taxon>
        <taxon>Imparidentia</taxon>
        <taxon>Neoheterodontei</taxon>
        <taxon>Myida</taxon>
        <taxon>Dreissenoidea</taxon>
        <taxon>Dreissenidae</taxon>
        <taxon>Dreissena</taxon>
    </lineage>
</organism>